<proteinExistence type="predicted"/>
<reference evidence="1" key="1">
    <citation type="submission" date="2019-08" db="EMBL/GenBank/DDBJ databases">
        <authorList>
            <person name="Kucharzyk K."/>
            <person name="Murdoch R.W."/>
            <person name="Higgins S."/>
            <person name="Loffler F."/>
        </authorList>
    </citation>
    <scope>NUCLEOTIDE SEQUENCE</scope>
</reference>
<comment type="caution">
    <text evidence="1">The sequence shown here is derived from an EMBL/GenBank/DDBJ whole genome shotgun (WGS) entry which is preliminary data.</text>
</comment>
<sequence length="68" mass="7504">MINAALIENSRVSNIIYIDETNFSLFASMGMQLIDTATLGLQIGDYSEGGTWYRNIDGAPIALPFMEE</sequence>
<evidence type="ECO:0000313" key="1">
    <source>
        <dbReference type="EMBL" id="MPN00266.1"/>
    </source>
</evidence>
<protein>
    <submittedName>
        <fullName evidence="1">Uncharacterized protein</fullName>
    </submittedName>
</protein>
<dbReference type="EMBL" id="VSSQ01046297">
    <property type="protein sequence ID" value="MPN00266.1"/>
    <property type="molecule type" value="Genomic_DNA"/>
</dbReference>
<organism evidence="1">
    <name type="scientific">bioreactor metagenome</name>
    <dbReference type="NCBI Taxonomy" id="1076179"/>
    <lineage>
        <taxon>unclassified sequences</taxon>
        <taxon>metagenomes</taxon>
        <taxon>ecological metagenomes</taxon>
    </lineage>
</organism>
<dbReference type="AlphaFoldDB" id="A0A645EFR1"/>
<gene>
    <name evidence="1" type="ORF">SDC9_147460</name>
</gene>
<accession>A0A645EFR1</accession>
<name>A0A645EFR1_9ZZZZ</name>